<name>A0ABV2TEP4_9BACT</name>
<evidence type="ECO:0000313" key="3">
    <source>
        <dbReference type="Proteomes" id="UP001549749"/>
    </source>
</evidence>
<sequence>MRTLYRFHLCLLLLLGSGAVMAQKISYSEPERDDYKSTEFEIIGRVSGNILVYKTDKGDYNVSVYDNAMQLKERVKLDFLPKKLISVDFIAYADKVYMLYQFQRKDAVYSFCALMNGEGKFQEAPLMVDSTRIGFYSKENKVYSMEYSEDKSKIMIYKINQDKEDNNVFYTFLYDSAFNLINNSRLSLPMESKKSFLSNFNLTNDGDFLFNKLERTNNKDYIVNGSLVIKRATVDAFETIPMQLKSQLLDEVKMKLDNNAHTVLTTAFYYKQKRGNVDGMHLIKYDYTGNAVVYEKTVVFPNDVKLNAKGESSTNAAFNDYFTRKIINTKDGGFLLTAESFYTTSRTQPWNRWNYMYGSPYGYGGGFYNPYYYSPYSSMYYNPWYWNNSQGNRYHYDNVAILSFDGEGNLQWSNFVRKSQFDDGADLYLSYMMVNVGSELRFLYNELDRRNYILTDNSIGPDGKISRNPTLRNLDKGFTWMPRYGKQISGRSVLIPCVYRNYICFAKIDF</sequence>
<dbReference type="RefSeq" id="WP_354663710.1">
    <property type="nucleotide sequence ID" value="NZ_JBEXAC010000003.1"/>
</dbReference>
<gene>
    <name evidence="2" type="ORF">ABR189_27395</name>
</gene>
<protein>
    <submittedName>
        <fullName evidence="2">Uncharacterized protein</fullName>
    </submittedName>
</protein>
<reference evidence="2 3" key="1">
    <citation type="submission" date="2024-06" db="EMBL/GenBank/DDBJ databases">
        <title>Chitinophaga defluvii sp. nov., isolated from municipal sewage.</title>
        <authorList>
            <person name="Zhang L."/>
        </authorList>
    </citation>
    <scope>NUCLEOTIDE SEQUENCE [LARGE SCALE GENOMIC DNA]</scope>
    <source>
        <strain evidence="2 3">H8</strain>
    </source>
</reference>
<proteinExistence type="predicted"/>
<feature type="chain" id="PRO_5045217482" evidence="1">
    <location>
        <begin position="23"/>
        <end position="510"/>
    </location>
</feature>
<dbReference type="Proteomes" id="UP001549749">
    <property type="component" value="Unassembled WGS sequence"/>
</dbReference>
<evidence type="ECO:0000256" key="1">
    <source>
        <dbReference type="SAM" id="SignalP"/>
    </source>
</evidence>
<accession>A0ABV2TEP4</accession>
<keyword evidence="3" id="KW-1185">Reference proteome</keyword>
<feature type="signal peptide" evidence="1">
    <location>
        <begin position="1"/>
        <end position="22"/>
    </location>
</feature>
<organism evidence="2 3">
    <name type="scientific">Chitinophaga defluvii</name>
    <dbReference type="NCBI Taxonomy" id="3163343"/>
    <lineage>
        <taxon>Bacteria</taxon>
        <taxon>Pseudomonadati</taxon>
        <taxon>Bacteroidota</taxon>
        <taxon>Chitinophagia</taxon>
        <taxon>Chitinophagales</taxon>
        <taxon>Chitinophagaceae</taxon>
        <taxon>Chitinophaga</taxon>
    </lineage>
</organism>
<evidence type="ECO:0000313" key="2">
    <source>
        <dbReference type="EMBL" id="MET7001137.1"/>
    </source>
</evidence>
<comment type="caution">
    <text evidence="2">The sequence shown here is derived from an EMBL/GenBank/DDBJ whole genome shotgun (WGS) entry which is preliminary data.</text>
</comment>
<dbReference type="EMBL" id="JBEXAC010000003">
    <property type="protein sequence ID" value="MET7001137.1"/>
    <property type="molecule type" value="Genomic_DNA"/>
</dbReference>
<keyword evidence="1" id="KW-0732">Signal</keyword>